<dbReference type="SUPFAM" id="SSF53187">
    <property type="entry name" value="Zn-dependent exopeptidases"/>
    <property type="match status" value="1"/>
</dbReference>
<dbReference type="NCBIfam" id="NF006439">
    <property type="entry name" value="PRK08737.1"/>
    <property type="match status" value="1"/>
</dbReference>
<sequence length="355" mass="38134">MKSELELCLKHLKALVACDTSNPPKQIQASGLLDYLNSLSYLSPSMTDLGDGSFNILLKKGDPQYLFNVHLDTVPAGDGWQTDPWTLAIKNDQALGLGACDIKGAAACLLTLIEQGLENYAVLFSTDEEAGQSRCIKEFLNTQPNYAGVIVSEPTNNLGVTCHRGIYTGTQAFSGISGHSSDHRAMQDNAIHKLTHWCHAALESAMLFDDEMIGPLKGLAFNLGLIEGGVKPNIIADSASVKFGFRPLPGQSVETILEAINTQSIDKESCFTPGFVAPSLPANGDLKTLELMVQTLGLDLSEPVNFWTEASLFSQAGLPAIVFGPGDIGHAHQPNEHVDLSQLSQALNIYRGIVQ</sequence>
<dbReference type="UniPathway" id="UPA00068"/>
<dbReference type="InterPro" id="IPR050072">
    <property type="entry name" value="Peptidase_M20A"/>
</dbReference>
<accession>A0A0R2PZN6</accession>
<comment type="caution">
    <text evidence="6">The sequence shown here is derived from an EMBL/GenBank/DDBJ whole genome shotgun (WGS) entry which is preliminary data.</text>
</comment>
<keyword evidence="4" id="KW-0055">Arginine biosynthesis</keyword>
<comment type="pathway">
    <text evidence="4">Amino-acid biosynthesis; L-arginine biosynthesis.</text>
</comment>
<dbReference type="Pfam" id="PF07687">
    <property type="entry name" value="M20_dimer"/>
    <property type="match status" value="1"/>
</dbReference>
<dbReference type="Pfam" id="PF01546">
    <property type="entry name" value="Peptidase_M20"/>
    <property type="match status" value="1"/>
</dbReference>
<dbReference type="SUPFAM" id="SSF55031">
    <property type="entry name" value="Bacterial exopeptidase dimerisation domain"/>
    <property type="match status" value="1"/>
</dbReference>
<dbReference type="Proteomes" id="UP000050874">
    <property type="component" value="Unassembled WGS sequence"/>
</dbReference>
<proteinExistence type="inferred from homology"/>
<dbReference type="AlphaFoldDB" id="A0A0R2PZN6"/>
<dbReference type="HAMAP" id="MF_02236">
    <property type="entry name" value="ACDase"/>
    <property type="match status" value="1"/>
</dbReference>
<feature type="binding site" evidence="4">
    <location>
        <position position="153"/>
    </location>
    <ligand>
        <name>Co(2+)</name>
        <dbReference type="ChEBI" id="CHEBI:48828"/>
    </ligand>
</feature>
<feature type="domain" description="Peptidase M20 dimerisation" evidence="5">
    <location>
        <begin position="163"/>
        <end position="262"/>
    </location>
</feature>
<name>A0A0R2PZN6_9GAMM</name>
<keyword evidence="4" id="KW-0028">Amino-acid biosynthesis</keyword>
<feature type="binding site" evidence="4">
    <location>
        <position position="101"/>
    </location>
    <ligand>
        <name>Co(2+)</name>
        <dbReference type="ChEBI" id="CHEBI:48828"/>
    </ligand>
</feature>
<evidence type="ECO:0000256" key="2">
    <source>
        <dbReference type="ARBA" id="ARBA00022801"/>
    </source>
</evidence>
<dbReference type="PANTHER" id="PTHR43808:SF31">
    <property type="entry name" value="N-ACETYL-L-CITRULLINE DEACETYLASE"/>
    <property type="match status" value="1"/>
</dbReference>
<dbReference type="GO" id="GO:0008777">
    <property type="term" value="F:acetylornithine deacetylase activity"/>
    <property type="evidence" value="ECO:0007669"/>
    <property type="project" value="TreeGrafter"/>
</dbReference>
<dbReference type="InterPro" id="IPR036264">
    <property type="entry name" value="Bact_exopeptidase_dim_dom"/>
</dbReference>
<dbReference type="InterPro" id="IPR002933">
    <property type="entry name" value="Peptidase_M20"/>
</dbReference>
<feature type="binding site" evidence="4">
    <location>
        <position position="70"/>
    </location>
    <ligand>
        <name>Co(2+)</name>
        <dbReference type="ChEBI" id="CHEBI:48828"/>
    </ligand>
</feature>
<dbReference type="InterPro" id="IPR011650">
    <property type="entry name" value="Peptidase_M20_dimer"/>
</dbReference>
<organism evidence="6 7">
    <name type="scientific">SAR86 cluster bacterium BACL1 MAG-120920-bin57</name>
    <dbReference type="NCBI Taxonomy" id="1655571"/>
    <lineage>
        <taxon>Bacteria</taxon>
        <taxon>Pseudomonadati</taxon>
        <taxon>Pseudomonadota</taxon>
        <taxon>Gammaproteobacteria</taxon>
        <taxon>SAR86 cluster</taxon>
    </lineage>
</organism>
<evidence type="ECO:0000313" key="7">
    <source>
        <dbReference type="Proteomes" id="UP000050874"/>
    </source>
</evidence>
<dbReference type="GO" id="GO:0050897">
    <property type="term" value="F:cobalt ion binding"/>
    <property type="evidence" value="ECO:0007669"/>
    <property type="project" value="UniProtKB-UniRule"/>
</dbReference>
<comment type="function">
    <text evidence="4">Catalyzes the deacetylation of N-acetyl-L-citrulline to produce L-citrulline. This is a step in an alternative arginine biosynthesis pathway.</text>
</comment>
<evidence type="ECO:0000259" key="5">
    <source>
        <dbReference type="Pfam" id="PF07687"/>
    </source>
</evidence>
<feature type="active site" description="Proton donor/acceptor" evidence="4">
    <location>
        <position position="128"/>
    </location>
</feature>
<dbReference type="EMBL" id="LIAV01000036">
    <property type="protein sequence ID" value="KRO41002.1"/>
    <property type="molecule type" value="Genomic_DNA"/>
</dbReference>
<dbReference type="PANTHER" id="PTHR43808">
    <property type="entry name" value="ACETYLORNITHINE DEACETYLASE"/>
    <property type="match status" value="1"/>
</dbReference>
<dbReference type="Gene3D" id="3.40.630.10">
    <property type="entry name" value="Zn peptidases"/>
    <property type="match status" value="1"/>
</dbReference>
<keyword evidence="1 4" id="KW-0479">Metal-binding</keyword>
<dbReference type="GO" id="GO:0006526">
    <property type="term" value="P:L-arginine biosynthetic process"/>
    <property type="evidence" value="ECO:0007669"/>
    <property type="project" value="UniProtKB-UniRule"/>
</dbReference>
<evidence type="ECO:0000256" key="4">
    <source>
        <dbReference type="HAMAP-Rule" id="MF_02236"/>
    </source>
</evidence>
<comment type="catalytic activity">
    <reaction evidence="4">
        <text>N(2)-acetyl-L-citrulline + H2O = L-citrulline + acetate</text>
        <dbReference type="Rhea" id="RHEA:61092"/>
        <dbReference type="ChEBI" id="CHEBI:15377"/>
        <dbReference type="ChEBI" id="CHEBI:30089"/>
        <dbReference type="ChEBI" id="CHEBI:57743"/>
        <dbReference type="ChEBI" id="CHEBI:58765"/>
    </reaction>
</comment>
<gene>
    <name evidence="4" type="primary">argE'</name>
    <name evidence="6" type="ORF">ABR63_07650</name>
</gene>
<dbReference type="EC" id="3.5.1.-" evidence="4"/>
<reference evidence="7" key="1">
    <citation type="submission" date="2015-10" db="EMBL/GenBank/DDBJ databases">
        <title>Metagenome-Assembled Genomes uncover a global brackish microbiome.</title>
        <authorList>
            <person name="Hugerth L.W."/>
            <person name="Larsson J."/>
            <person name="Alneberg J."/>
            <person name="Lindh M.V."/>
            <person name="Legrand C."/>
            <person name="Pinhassi J."/>
            <person name="Andersson A."/>
        </authorList>
    </citation>
    <scope>NUCLEOTIDE SEQUENCE [LARGE SCALE GENOMIC DNA]</scope>
</reference>
<dbReference type="Gene3D" id="3.30.70.360">
    <property type="match status" value="1"/>
</dbReference>
<protein>
    <recommendedName>
        <fullName evidence="4">N-acetyl-L-citrulline deacetylase</fullName>
        <shortName evidence="4">ACDase</shortName>
        <shortName evidence="4">Acetylcitrulline deacetylase</shortName>
        <ecNumber evidence="4">3.5.1.-</ecNumber>
    </recommendedName>
</protein>
<keyword evidence="3 4" id="KW-0170">Cobalt</keyword>
<evidence type="ECO:0000313" key="6">
    <source>
        <dbReference type="EMBL" id="KRO41002.1"/>
    </source>
</evidence>
<comment type="cofactor">
    <cofactor evidence="4">
        <name>Co(2+)</name>
        <dbReference type="ChEBI" id="CHEBI:48828"/>
    </cofactor>
    <text evidence="4">Binds 1 Co(2+) ion per subunit.</text>
</comment>
<dbReference type="InterPro" id="IPR043697">
    <property type="entry name" value="ACDase_ArgE'-like"/>
</dbReference>
<keyword evidence="2 4" id="KW-0378">Hydrolase</keyword>
<evidence type="ECO:0000256" key="1">
    <source>
        <dbReference type="ARBA" id="ARBA00022723"/>
    </source>
</evidence>
<evidence type="ECO:0000256" key="3">
    <source>
        <dbReference type="ARBA" id="ARBA00023285"/>
    </source>
</evidence>
<comment type="similarity">
    <text evidence="4">Belongs to the peptidase M20A family. N-acetylcitrulline deacetylase subfamily.</text>
</comment>